<dbReference type="KEGG" id="sera:Ser39006_007755"/>
<gene>
    <name evidence="3" type="ORF">CWC46_07750</name>
    <name evidence="4" type="ORF">Ser39006_007755</name>
</gene>
<dbReference type="KEGG" id="serq:CWC46_07750"/>
<feature type="region of interest" description="Disordered" evidence="1">
    <location>
        <begin position="249"/>
        <end position="285"/>
    </location>
</feature>
<dbReference type="STRING" id="104623.Ser39006_04183"/>
<feature type="compositionally biased region" description="Polar residues" evidence="1">
    <location>
        <begin position="98"/>
        <end position="114"/>
    </location>
</feature>
<dbReference type="OrthoDB" id="6630498at2"/>
<reference evidence="4" key="4">
    <citation type="submission" date="2017-11" db="EMBL/GenBank/DDBJ databases">
        <title>Complete genome sequence of Serratia sp. ATCC 39006.</title>
        <authorList>
            <person name="Hampton H.G."/>
            <person name="Jackson S.A."/>
            <person name="Jauregui R."/>
            <person name="Poulter G.T.M."/>
            <person name="Salmond G.P.C."/>
            <person name="Fineran P.C."/>
        </authorList>
    </citation>
    <scope>NUCLEOTIDE SEQUENCE</scope>
    <source>
        <strain evidence="4">ATCC 39006</strain>
    </source>
</reference>
<proteinExistence type="predicted"/>
<reference evidence="4 5" key="1">
    <citation type="journal article" date="2013" name="Genome Announc.">
        <title>Draft genome sequence of Serratia sp. strain ATCC 39006, a model bacterium for analysis of the biosynthesis and regulation of prodigiosin, a carbapenem, and gas vesicles.</title>
        <authorList>
            <person name="Fineran P.C."/>
            <person name="Iglesias Cans M.C."/>
            <person name="Ramsay J.P."/>
            <person name="Wilf N.M."/>
            <person name="Cossyleon D."/>
            <person name="McNeil M.B."/>
            <person name="Williamson N.R."/>
            <person name="Monson R.E."/>
            <person name="Becher S.A."/>
            <person name="Stanton J.A."/>
            <person name="Brugger K."/>
            <person name="Brown S.D."/>
            <person name="Salmond G.P."/>
        </authorList>
    </citation>
    <scope>NUCLEOTIDE SEQUENCE [LARGE SCALE GENOMIC DNA]</scope>
    <source>
        <strain evidence="4">ATCC 39006</strain>
        <strain evidence="5">ATCC 39006 / SC 11482</strain>
    </source>
</reference>
<evidence type="ECO:0000313" key="5">
    <source>
        <dbReference type="Proteomes" id="UP000017700"/>
    </source>
</evidence>
<accession>A0A2I5THJ5</accession>
<dbReference type="EMBL" id="CP025085">
    <property type="protein sequence ID" value="AUG99724.1"/>
    <property type="molecule type" value="Genomic_DNA"/>
</dbReference>
<evidence type="ECO:0000313" key="4">
    <source>
        <dbReference type="EMBL" id="AUH04043.1"/>
    </source>
</evidence>
<dbReference type="AlphaFoldDB" id="A0A2I5THJ5"/>
<dbReference type="Proteomes" id="UP000017700">
    <property type="component" value="Chromosome"/>
</dbReference>
<dbReference type="RefSeq" id="WP_021017440.1">
    <property type="nucleotide sequence ID" value="NZ_CP025084.1"/>
</dbReference>
<keyword evidence="5" id="KW-1185">Reference proteome</keyword>
<reference evidence="3 6" key="3">
    <citation type="submission" date="2017-11" db="EMBL/GenBank/DDBJ databases">
        <title>Complete genome sequence of Serratia sp. ATCC 39006 LacA.</title>
        <authorList>
            <person name="Hampton H.G."/>
            <person name="Jackson S.A."/>
            <person name="Jauregui R."/>
            <person name="Poulter G.T.M."/>
            <person name="Salmond G.P.C."/>
            <person name="Fineran P.C."/>
        </authorList>
    </citation>
    <scope>NUCLEOTIDE SEQUENCE [LARGE SCALE GENOMIC DNA]</scope>
    <source>
        <strain evidence="3 6">ATCC 39006</strain>
    </source>
</reference>
<feature type="compositionally biased region" description="Low complexity" evidence="1">
    <location>
        <begin position="136"/>
        <end position="149"/>
    </location>
</feature>
<dbReference type="Proteomes" id="UP000233778">
    <property type="component" value="Chromosome"/>
</dbReference>
<reference evidence="4" key="2">
    <citation type="submission" date="2013-09" db="EMBL/GenBank/DDBJ databases">
        <authorList>
            <person name="Wang G."/>
            <person name="Yang Y."/>
            <person name="Su Y."/>
        </authorList>
    </citation>
    <scope>NUCLEOTIDE SEQUENCE</scope>
    <source>
        <strain evidence="4">ATCC 39006</strain>
    </source>
</reference>
<feature type="domain" description="DnaT DNA-binding" evidence="2">
    <location>
        <begin position="193"/>
        <end position="262"/>
    </location>
</feature>
<evidence type="ECO:0000313" key="3">
    <source>
        <dbReference type="EMBL" id="AUG99724.1"/>
    </source>
</evidence>
<evidence type="ECO:0000313" key="6">
    <source>
        <dbReference type="Proteomes" id="UP000233778"/>
    </source>
</evidence>
<sequence>MARIRTVKPEFWTDEKVVECSIAARLLFIGLFNFANDRGCLERSPKRIKMQVFPADLIDCEPLIAELITHELLTEYSVNGVNYLRIPGFLKHQKINRPSKSSIPMPSGFTESGPNDSKDSVNDVDNPPLDSLLTQGALSESSVSSEGVLTDGREKEGKGKDKNIESIPCACDEDFLEDPQPQGNFSLIGKIPVTGSWLPSSDFSRRAALWGCYLGNEPGYTPEELQQFRDYWEPEGKVRHHQQWEQAFAQSLRQQRAKTHTDKRRSSSSATQFSAPNDTIPPGFN</sequence>
<dbReference type="Gene3D" id="1.10.8.1180">
    <property type="match status" value="1"/>
</dbReference>
<feature type="compositionally biased region" description="Basic and acidic residues" evidence="1">
    <location>
        <begin position="151"/>
        <end position="164"/>
    </location>
</feature>
<name>A0A2I5THJ5_SERS3</name>
<feature type="compositionally biased region" description="Polar residues" evidence="1">
    <location>
        <begin position="267"/>
        <end position="277"/>
    </location>
</feature>
<dbReference type="Pfam" id="PF17948">
    <property type="entry name" value="DnaT"/>
    <property type="match status" value="1"/>
</dbReference>
<evidence type="ECO:0000256" key="1">
    <source>
        <dbReference type="SAM" id="MobiDB-lite"/>
    </source>
</evidence>
<organism evidence="4 5">
    <name type="scientific">Serratia sp. (strain ATCC 39006)</name>
    <name type="common">Prodigiosinella confusarubida</name>
    <dbReference type="NCBI Taxonomy" id="104623"/>
    <lineage>
        <taxon>Bacteria</taxon>
        <taxon>Pseudomonadati</taxon>
        <taxon>Pseudomonadota</taxon>
        <taxon>Gammaproteobacteria</taxon>
        <taxon>Enterobacterales</taxon>
        <taxon>Pectobacteriaceae</taxon>
        <taxon>Prodigiosinella</taxon>
    </lineage>
</organism>
<protein>
    <recommendedName>
        <fullName evidence="2">DnaT DNA-binding domain-containing protein</fullName>
    </recommendedName>
</protein>
<dbReference type="InterPro" id="IPR040480">
    <property type="entry name" value="DnaT_DNA_bind"/>
</dbReference>
<evidence type="ECO:0000259" key="2">
    <source>
        <dbReference type="Pfam" id="PF17948"/>
    </source>
</evidence>
<dbReference type="EMBL" id="CP025084">
    <property type="protein sequence ID" value="AUH04043.1"/>
    <property type="molecule type" value="Genomic_DNA"/>
</dbReference>
<feature type="region of interest" description="Disordered" evidence="1">
    <location>
        <begin position="97"/>
        <end position="164"/>
    </location>
</feature>